<feature type="region of interest" description="Disordered" evidence="1">
    <location>
        <begin position="308"/>
        <end position="596"/>
    </location>
</feature>
<feature type="region of interest" description="Disordered" evidence="1">
    <location>
        <begin position="110"/>
        <end position="254"/>
    </location>
</feature>
<feature type="compositionally biased region" description="Acidic residues" evidence="1">
    <location>
        <begin position="328"/>
        <end position="383"/>
    </location>
</feature>
<evidence type="ECO:0000256" key="1">
    <source>
        <dbReference type="SAM" id="MobiDB-lite"/>
    </source>
</evidence>
<evidence type="ECO:0008006" key="4">
    <source>
        <dbReference type="Google" id="ProtNLM"/>
    </source>
</evidence>
<keyword evidence="3" id="KW-1185">Reference proteome</keyword>
<dbReference type="RefSeq" id="WP_146958737.1">
    <property type="nucleotide sequence ID" value="NZ_CP042467.1"/>
</dbReference>
<reference evidence="2 3" key="1">
    <citation type="submission" date="2019-08" db="EMBL/GenBank/DDBJ databases">
        <authorList>
            <person name="Liang Q."/>
        </authorList>
    </citation>
    <scope>NUCLEOTIDE SEQUENCE [LARGE SCALE GENOMIC DNA]</scope>
    <source>
        <strain evidence="2 3">V1718</strain>
    </source>
</reference>
<feature type="compositionally biased region" description="Basic and acidic residues" evidence="1">
    <location>
        <begin position="540"/>
        <end position="551"/>
    </location>
</feature>
<dbReference type="Gene3D" id="2.40.10.220">
    <property type="entry name" value="predicted glycosyltransferase like domains"/>
    <property type="match status" value="1"/>
</dbReference>
<feature type="compositionally biased region" description="Basic and acidic residues" evidence="1">
    <location>
        <begin position="514"/>
        <end position="523"/>
    </location>
</feature>
<protein>
    <recommendedName>
        <fullName evidence="4">PilZ domain-containing protein</fullName>
    </recommendedName>
</protein>
<gene>
    <name evidence="2" type="ORF">FRD01_07315</name>
</gene>
<feature type="compositionally biased region" description="Acidic residues" evidence="1">
    <location>
        <begin position="195"/>
        <end position="210"/>
    </location>
</feature>
<name>A0A5B8XMH6_9DELT</name>
<feature type="compositionally biased region" description="Basic and acidic residues" evidence="1">
    <location>
        <begin position="110"/>
        <end position="121"/>
    </location>
</feature>
<dbReference type="OrthoDB" id="5525528at2"/>
<dbReference type="AlphaFoldDB" id="A0A5B8XMH6"/>
<proteinExistence type="predicted"/>
<feature type="compositionally biased region" description="Pro residues" evidence="1">
    <location>
        <begin position="567"/>
        <end position="581"/>
    </location>
</feature>
<accession>A0A5B8XMH6</accession>
<evidence type="ECO:0000313" key="2">
    <source>
        <dbReference type="EMBL" id="QED27052.1"/>
    </source>
</evidence>
<dbReference type="KEGG" id="bbae:FRD01_07315"/>
<organism evidence="2 3">
    <name type="scientific">Microvenator marinus</name>
    <dbReference type="NCBI Taxonomy" id="2600177"/>
    <lineage>
        <taxon>Bacteria</taxon>
        <taxon>Deltaproteobacteria</taxon>
        <taxon>Bradymonadales</taxon>
        <taxon>Microvenatoraceae</taxon>
        <taxon>Microvenator</taxon>
    </lineage>
</organism>
<dbReference type="EMBL" id="CP042467">
    <property type="protein sequence ID" value="QED27052.1"/>
    <property type="molecule type" value="Genomic_DNA"/>
</dbReference>
<sequence>MSDQNFSAIRARLRYETIDDFVEGYSRFISAGGMFIPMKPSKLKPIGTTIRFQFLLGDGSTALLGEGLVLQVRTPDDTAPNSPVGMLIKFTKLSQESKVLVDRIIEAKSEMLKPRGDESPTQRHPTKPFMDDEDPMKTPTPPSFDTEGGSPLSDFLLADDGSSASEVEEEEAGTQDSGGLEQNEGLRGFFGEGSESSEAESEPEMAEPSEPEYVQAEPETTEAPSIEQETPTAEAPSEEPAPEPVGPKELGRTAGGLQILAFDALDEDEMKDLENFSFGGEESDIDDIFDGLFGGGGSEAVEGAVDDMFSGAFGGDNTGDSMSSVEFELPEDPDQVDEASDSSDEDDDVFVLEDEAEVEPEAELEGEVEVEPEVEAFAEPDAEQEPKEESNSGLFNFDFVNDEPSTPAEAEEEPEEEVFVLENEVESNEPNELGDSASEEEPWSFDGAESESAIELDADELDEEPEPSEVEASEPHEIRQEDSEEDDESRHEIHSLLDHFEDEDDHDMSLRIGIIEESKQKAEEPEEEDSESLEALLASARKEIEEKSTDEPREDGDLIDQLMGDDLPPPPVDSPIFVPPAPKKKKGFLSKLFDKD</sequence>
<dbReference type="Proteomes" id="UP000321595">
    <property type="component" value="Chromosome"/>
</dbReference>
<feature type="compositionally biased region" description="Acidic residues" evidence="1">
    <location>
        <begin position="437"/>
        <end position="472"/>
    </location>
</feature>
<feature type="compositionally biased region" description="Acidic residues" evidence="1">
    <location>
        <begin position="409"/>
        <end position="429"/>
    </location>
</feature>
<feature type="compositionally biased region" description="Basic and acidic residues" evidence="1">
    <location>
        <begin position="488"/>
        <end position="499"/>
    </location>
</feature>
<evidence type="ECO:0000313" key="3">
    <source>
        <dbReference type="Proteomes" id="UP000321595"/>
    </source>
</evidence>